<sequence>MKVSCIYCLYLYALHARFGASFFLTDHNERTLQADGQQISYYFVHSYKRGYRGVHRVWYLEKCMGNDGYLLVFCSGVRSLVYFFDFLTFWEKFPFL</sequence>
<accession>A0A1X2HNI8</accession>
<dbReference type="InParanoid" id="A0A1X2HNI8"/>
<dbReference type="EMBL" id="MCGN01000002">
    <property type="protein sequence ID" value="ORZ00908.1"/>
    <property type="molecule type" value="Genomic_DNA"/>
</dbReference>
<proteinExistence type="predicted"/>
<comment type="caution">
    <text evidence="2">The sequence shown here is derived from an EMBL/GenBank/DDBJ whole genome shotgun (WGS) entry which is preliminary data.</text>
</comment>
<gene>
    <name evidence="2" type="ORF">BCR43DRAFT_158172</name>
</gene>
<evidence type="ECO:0000313" key="3">
    <source>
        <dbReference type="Proteomes" id="UP000242180"/>
    </source>
</evidence>
<feature type="transmembrane region" description="Helical" evidence="1">
    <location>
        <begin position="68"/>
        <end position="90"/>
    </location>
</feature>
<keyword evidence="1" id="KW-0812">Transmembrane</keyword>
<dbReference type="Proteomes" id="UP000242180">
    <property type="component" value="Unassembled WGS sequence"/>
</dbReference>
<dbReference type="AlphaFoldDB" id="A0A1X2HNI8"/>
<keyword evidence="1" id="KW-0472">Membrane</keyword>
<organism evidence="2 3">
    <name type="scientific">Syncephalastrum racemosum</name>
    <name type="common">Filamentous fungus</name>
    <dbReference type="NCBI Taxonomy" id="13706"/>
    <lineage>
        <taxon>Eukaryota</taxon>
        <taxon>Fungi</taxon>
        <taxon>Fungi incertae sedis</taxon>
        <taxon>Mucoromycota</taxon>
        <taxon>Mucoromycotina</taxon>
        <taxon>Mucoromycetes</taxon>
        <taxon>Mucorales</taxon>
        <taxon>Syncephalastraceae</taxon>
        <taxon>Syncephalastrum</taxon>
    </lineage>
</organism>
<evidence type="ECO:0000256" key="1">
    <source>
        <dbReference type="SAM" id="Phobius"/>
    </source>
</evidence>
<name>A0A1X2HNI8_SYNRA</name>
<reference evidence="2 3" key="1">
    <citation type="submission" date="2016-07" db="EMBL/GenBank/DDBJ databases">
        <title>Pervasive Adenine N6-methylation of Active Genes in Fungi.</title>
        <authorList>
            <consortium name="DOE Joint Genome Institute"/>
            <person name="Mondo S.J."/>
            <person name="Dannebaum R.O."/>
            <person name="Kuo R.C."/>
            <person name="Labutti K."/>
            <person name="Haridas S."/>
            <person name="Kuo A."/>
            <person name="Salamov A."/>
            <person name="Ahrendt S.R."/>
            <person name="Lipzen A."/>
            <person name="Sullivan W."/>
            <person name="Andreopoulos W.B."/>
            <person name="Clum A."/>
            <person name="Lindquist E."/>
            <person name="Daum C."/>
            <person name="Ramamoorthy G.K."/>
            <person name="Gryganskyi A."/>
            <person name="Culley D."/>
            <person name="Magnuson J.K."/>
            <person name="James T.Y."/>
            <person name="O'Malley M.A."/>
            <person name="Stajich J.E."/>
            <person name="Spatafora J.W."/>
            <person name="Visel A."/>
            <person name="Grigoriev I.V."/>
        </authorList>
    </citation>
    <scope>NUCLEOTIDE SEQUENCE [LARGE SCALE GENOMIC DNA]</scope>
    <source>
        <strain evidence="2 3">NRRL 2496</strain>
    </source>
</reference>
<evidence type="ECO:0000313" key="2">
    <source>
        <dbReference type="EMBL" id="ORZ00908.1"/>
    </source>
</evidence>
<keyword evidence="1" id="KW-1133">Transmembrane helix</keyword>
<keyword evidence="3" id="KW-1185">Reference proteome</keyword>
<protein>
    <submittedName>
        <fullName evidence="2">Uncharacterized protein</fullName>
    </submittedName>
</protein>